<reference evidence="2" key="1">
    <citation type="submission" date="2016-10" db="EMBL/GenBank/DDBJ databases">
        <authorList>
            <person name="Varghese N."/>
            <person name="Submissions S."/>
        </authorList>
    </citation>
    <scope>NUCLEOTIDE SEQUENCE [LARGE SCALE GENOMIC DNA]</scope>
    <source>
        <strain evidence="2">CGMCC 1.7285</strain>
    </source>
</reference>
<sequence>MSLISAWMLAHAQVVAENDQGVLWQMNEPNAVIQLVERFGCSPIEPVNQQYYCRDAAKQIWHIQSLNGRVYAQSFALNQQQVVAKRTWLGKHLLTQVVEHYQIEIFESQQRAQTLVDGFNFRYGARLASSREIEHGRYHITLDKPQTSLLLVQQPTSTHIVQITTRTKSH</sequence>
<dbReference type="Proteomes" id="UP000199424">
    <property type="component" value="Unassembled WGS sequence"/>
</dbReference>
<dbReference type="EMBL" id="FOYU01000005">
    <property type="protein sequence ID" value="SFR60711.1"/>
    <property type="molecule type" value="Genomic_DNA"/>
</dbReference>
<protein>
    <submittedName>
        <fullName evidence="1">Uncharacterized protein</fullName>
    </submittedName>
</protein>
<evidence type="ECO:0000313" key="2">
    <source>
        <dbReference type="Proteomes" id="UP000199424"/>
    </source>
</evidence>
<name>A0A1I6I1X8_9GAMM</name>
<accession>A0A1I6I1X8</accession>
<proteinExistence type="predicted"/>
<gene>
    <name evidence="1" type="ORF">SAMN04488070_2303</name>
</gene>
<dbReference type="AlphaFoldDB" id="A0A1I6I1X8"/>
<organism evidence="1 2">
    <name type="scientific">Pseudidiomarina maritima</name>
    <dbReference type="NCBI Taxonomy" id="519453"/>
    <lineage>
        <taxon>Bacteria</taxon>
        <taxon>Pseudomonadati</taxon>
        <taxon>Pseudomonadota</taxon>
        <taxon>Gammaproteobacteria</taxon>
        <taxon>Alteromonadales</taxon>
        <taxon>Idiomarinaceae</taxon>
        <taxon>Pseudidiomarina</taxon>
    </lineage>
</organism>
<dbReference type="RefSeq" id="WP_130203608.1">
    <property type="nucleotide sequence ID" value="NZ_FOYU01000005.1"/>
</dbReference>
<evidence type="ECO:0000313" key="1">
    <source>
        <dbReference type="EMBL" id="SFR60711.1"/>
    </source>
</evidence>
<keyword evidence="2" id="KW-1185">Reference proteome</keyword>